<reference evidence="1 2" key="1">
    <citation type="submission" date="2018-08" db="EMBL/GenBank/DDBJ databases">
        <title>Genomic Encyclopedia of Type Strains, Phase IV (KMG-IV): sequencing the most valuable type-strain genomes for metagenomic binning, comparative biology and taxonomic classification.</title>
        <authorList>
            <person name="Goeker M."/>
        </authorList>
    </citation>
    <scope>NUCLEOTIDE SEQUENCE [LARGE SCALE GENOMIC DNA]</scope>
    <source>
        <strain evidence="1 2">DSM 17274</strain>
    </source>
</reference>
<protein>
    <submittedName>
        <fullName evidence="1">Uncharacterized protein</fullName>
    </submittedName>
</protein>
<dbReference type="AlphaFoldDB" id="A0A3E0B029"/>
<organism evidence="1 2">
    <name type="scientific">Jeotgalicoccus halotolerans</name>
    <dbReference type="NCBI Taxonomy" id="157227"/>
    <lineage>
        <taxon>Bacteria</taxon>
        <taxon>Bacillati</taxon>
        <taxon>Bacillota</taxon>
        <taxon>Bacilli</taxon>
        <taxon>Bacillales</taxon>
        <taxon>Staphylococcaceae</taxon>
        <taxon>Jeotgalicoccus</taxon>
    </lineage>
</organism>
<dbReference type="OrthoDB" id="3078220at2"/>
<dbReference type="Proteomes" id="UP000257076">
    <property type="component" value="Unassembled WGS sequence"/>
</dbReference>
<proteinExistence type="predicted"/>
<dbReference type="RefSeq" id="WP_115884013.1">
    <property type="nucleotide sequence ID" value="NZ_CBCSHX010000001.1"/>
</dbReference>
<evidence type="ECO:0000313" key="2">
    <source>
        <dbReference type="Proteomes" id="UP000257076"/>
    </source>
</evidence>
<accession>A0A3E0B029</accession>
<sequence length="139" mass="16338">MIKERDVTTLKMPFPDISSGLALSAHMYICYESGESKKMFKVQSLKPRHLMNMPANNCIIEEKDIQRNPFNKKSIIDLDKYFLLERVRIKEWVLAKTRRDICSDLYNKIREETEDLSICHEQKMNVDEIVTLNKAVSKI</sequence>
<name>A0A3E0B029_9STAP</name>
<keyword evidence="2" id="KW-1185">Reference proteome</keyword>
<gene>
    <name evidence="1" type="ORF">DFR63_0339</name>
</gene>
<comment type="caution">
    <text evidence="1">The sequence shown here is derived from an EMBL/GenBank/DDBJ whole genome shotgun (WGS) entry which is preliminary data.</text>
</comment>
<dbReference type="EMBL" id="QUMW01000009">
    <property type="protein sequence ID" value="REG25313.1"/>
    <property type="molecule type" value="Genomic_DNA"/>
</dbReference>
<evidence type="ECO:0000313" key="1">
    <source>
        <dbReference type="EMBL" id="REG25313.1"/>
    </source>
</evidence>